<evidence type="ECO:0000256" key="2">
    <source>
        <dbReference type="SAM" id="SignalP"/>
    </source>
</evidence>
<evidence type="ECO:0000313" key="3">
    <source>
        <dbReference type="EMBL" id="KAJ2900992.1"/>
    </source>
</evidence>
<feature type="compositionally biased region" description="Basic and acidic residues" evidence="1">
    <location>
        <begin position="222"/>
        <end position="235"/>
    </location>
</feature>
<sequence length="367" mass="37440">MRFNMGALVLAALAAVPVLALPADGERFVAGRAAAKAGAHTITLDHKTVTIGGDHDKTSRGPHSRRAIAPTFPINGTEALPIGTGTGISSSPCTSATTFDTEDPMFTTTTVNVTTTVVETVQTTIAVTAAPSNTATLETEVPNEFITSNDVVVTETKTITVVPIPSNTSIAFSISAAVTVAPSISHLPQPEDITAFLSTSDELVDITTIPSKKYTPTQINRARNENNNERNKPAPEESSTGNGLPGDVVYIPPTSTALSISINTSYFASESTEVEGMKAAATRTTTETVMVTETGAGTSTGAGTGPGSTASCHGTGPSTSTVAASTGGYGTGTGVSGAYPSATPPWDGYGNTTTAGFHTSTLRARLI</sequence>
<protein>
    <submittedName>
        <fullName evidence="3">Uncharacterized protein</fullName>
    </submittedName>
</protein>
<organism evidence="3 4">
    <name type="scientific">Zalerion maritima</name>
    <dbReference type="NCBI Taxonomy" id="339359"/>
    <lineage>
        <taxon>Eukaryota</taxon>
        <taxon>Fungi</taxon>
        <taxon>Dikarya</taxon>
        <taxon>Ascomycota</taxon>
        <taxon>Pezizomycotina</taxon>
        <taxon>Sordariomycetes</taxon>
        <taxon>Lulworthiomycetidae</taxon>
        <taxon>Lulworthiales</taxon>
        <taxon>Lulworthiaceae</taxon>
        <taxon>Zalerion</taxon>
    </lineage>
</organism>
<dbReference type="Proteomes" id="UP001201980">
    <property type="component" value="Unassembled WGS sequence"/>
</dbReference>
<feature type="region of interest" description="Disordered" evidence="1">
    <location>
        <begin position="214"/>
        <end position="247"/>
    </location>
</feature>
<dbReference type="AlphaFoldDB" id="A0AAD5RR16"/>
<name>A0AAD5RR16_9PEZI</name>
<feature type="chain" id="PRO_5042066153" evidence="2">
    <location>
        <begin position="21"/>
        <end position="367"/>
    </location>
</feature>
<comment type="caution">
    <text evidence="3">The sequence shown here is derived from an EMBL/GenBank/DDBJ whole genome shotgun (WGS) entry which is preliminary data.</text>
</comment>
<dbReference type="EMBL" id="JAKWBI020000163">
    <property type="protein sequence ID" value="KAJ2900992.1"/>
    <property type="molecule type" value="Genomic_DNA"/>
</dbReference>
<feature type="region of interest" description="Disordered" evidence="1">
    <location>
        <begin position="296"/>
        <end position="319"/>
    </location>
</feature>
<evidence type="ECO:0000313" key="4">
    <source>
        <dbReference type="Proteomes" id="UP001201980"/>
    </source>
</evidence>
<proteinExistence type="predicted"/>
<keyword evidence="4" id="KW-1185">Reference proteome</keyword>
<gene>
    <name evidence="3" type="ORF">MKZ38_002176</name>
</gene>
<feature type="signal peptide" evidence="2">
    <location>
        <begin position="1"/>
        <end position="20"/>
    </location>
</feature>
<reference evidence="3" key="1">
    <citation type="submission" date="2022-07" db="EMBL/GenBank/DDBJ databases">
        <title>Draft genome sequence of Zalerion maritima ATCC 34329, a (micro)plastics degrading marine fungus.</title>
        <authorList>
            <person name="Paco A."/>
            <person name="Goncalves M.F.M."/>
            <person name="Rocha-Santos T.A.P."/>
            <person name="Alves A."/>
        </authorList>
    </citation>
    <scope>NUCLEOTIDE SEQUENCE</scope>
    <source>
        <strain evidence="3">ATCC 34329</strain>
    </source>
</reference>
<evidence type="ECO:0000256" key="1">
    <source>
        <dbReference type="SAM" id="MobiDB-lite"/>
    </source>
</evidence>
<keyword evidence="2" id="KW-0732">Signal</keyword>
<feature type="compositionally biased region" description="Low complexity" evidence="1">
    <location>
        <begin position="307"/>
        <end position="319"/>
    </location>
</feature>
<accession>A0AAD5RR16</accession>